<evidence type="ECO:0000313" key="12">
    <source>
        <dbReference type="Proteomes" id="UP001178507"/>
    </source>
</evidence>
<dbReference type="Pfam" id="PF00013">
    <property type="entry name" value="KH_1"/>
    <property type="match status" value="1"/>
</dbReference>
<dbReference type="InterPro" id="IPR004087">
    <property type="entry name" value="KH_dom"/>
</dbReference>
<feature type="region of interest" description="Disordered" evidence="9">
    <location>
        <begin position="368"/>
        <end position="401"/>
    </location>
</feature>
<feature type="region of interest" description="Disordered" evidence="9">
    <location>
        <begin position="48"/>
        <end position="91"/>
    </location>
</feature>
<evidence type="ECO:0000256" key="6">
    <source>
        <dbReference type="ARBA" id="ARBA00022833"/>
    </source>
</evidence>
<feature type="region of interest" description="Disordered" evidence="9">
    <location>
        <begin position="314"/>
        <end position="344"/>
    </location>
</feature>
<dbReference type="GO" id="GO:0005634">
    <property type="term" value="C:nucleus"/>
    <property type="evidence" value="ECO:0007669"/>
    <property type="project" value="UniProtKB-SubCell"/>
</dbReference>
<feature type="domain" description="K Homology" evidence="10">
    <location>
        <begin position="491"/>
        <end position="563"/>
    </location>
</feature>
<dbReference type="InterPro" id="IPR009030">
    <property type="entry name" value="Growth_fac_rcpt_cys_sf"/>
</dbReference>
<keyword evidence="7" id="KW-0539">Nucleus</keyword>
<dbReference type="AlphaFoldDB" id="A0AA36JJ66"/>
<keyword evidence="4" id="KW-0677">Repeat</keyword>
<evidence type="ECO:0000256" key="3">
    <source>
        <dbReference type="ARBA" id="ARBA00022723"/>
    </source>
</evidence>
<evidence type="ECO:0000256" key="2">
    <source>
        <dbReference type="ARBA" id="ARBA00008423"/>
    </source>
</evidence>
<feature type="region of interest" description="Disordered" evidence="9">
    <location>
        <begin position="187"/>
        <end position="217"/>
    </location>
</feature>
<comment type="subcellular location">
    <subcellularLocation>
        <location evidence="1">Nucleus</location>
    </subcellularLocation>
</comment>
<dbReference type="EMBL" id="CAUJNA010003627">
    <property type="protein sequence ID" value="CAJ1406410.1"/>
    <property type="molecule type" value="Genomic_DNA"/>
</dbReference>
<dbReference type="GO" id="GO:0008270">
    <property type="term" value="F:zinc ion binding"/>
    <property type="evidence" value="ECO:0007669"/>
    <property type="project" value="UniProtKB-KW"/>
</dbReference>
<feature type="region of interest" description="Disordered" evidence="9">
    <location>
        <begin position="1"/>
        <end position="24"/>
    </location>
</feature>
<feature type="region of interest" description="Disordered" evidence="9">
    <location>
        <begin position="240"/>
        <end position="281"/>
    </location>
</feature>
<dbReference type="PANTHER" id="PTHR14738">
    <property type="entry name" value="ZINC FINGER CCCH DOMAIN-CONTAINING PROTEIN 14"/>
    <property type="match status" value="1"/>
</dbReference>
<evidence type="ECO:0000256" key="7">
    <source>
        <dbReference type="ARBA" id="ARBA00023242"/>
    </source>
</evidence>
<sequence>MRRFDESRPEHNVSKGKGSGKSDCHDGYDCQRHNCMFYHPWGRAIDAATVPTPQPSASAAARGTSRRRAGSMPRFDSESGPGKGKGGGKSECRDGYECQRHTCWFYHPVGRAVDVASPQVSAAARGTSTRRAGSNVRFDNESGPNKGKGGGKSECRDGYECQRHACWFYHPVGRAVDVASPQVSAAARGTSTRRAGSMVRFDNESGPNKGKGGGKSECRDGYECQRHNCTFVHPVGRAIDTASQPSASAAARGTSRRRSGSMDRFDSESGPGKGKGGGKSECRDGYECQRHTCWFYHPVGRAVDVASPQVSAAARGTSTRRAGSMVRFDNGSGPNKGKGGGKSECRDGYECQRHNCTFVHPVGRAIDTASQPSASAAARGTSRRRAGSMDRFDENESPPPTGIAARVNHTGQAGFPPRSRVVASLDLSQECRQQLLDGMMYHLAFFLQRFEVTGRVVGAKLELVSYRGDPDVHVLTDELQLEIARLSSLRVELNDSVPFAQSLAGRLIGAQGAVIRMLSRDLGVQIEVENSPGRSLDGEAKAWITGAPEAMESARLLLENHLISFSSTPPSFAEAEKQLAAESRESVHIFVDNSNIAIGCQLLPTGVRDFSQRLNIQKFTSAVAGFRRQCRKVVVGSKPPANHRIWEVWRRYGYQVLTEFRDPETNREQFVDSRMVAEALMHVLQPLGGGANVLVLATGDGNLENQEPGTAGANFQNLVNTISSGRAGPWTVEVWCWRASCHAVYKRMAQQNRIRLCYLDGLRKYVTMTSRQAVFAGATAAAAVVEEEEADVCVQCLTAEPTHCFLPCRHQILCGSCAQQTLPHRDRPPLGSCFVCRVPWQDIVEVR</sequence>
<evidence type="ECO:0000256" key="9">
    <source>
        <dbReference type="SAM" id="MobiDB-lite"/>
    </source>
</evidence>
<feature type="compositionally biased region" description="Low complexity" evidence="9">
    <location>
        <begin position="122"/>
        <end position="134"/>
    </location>
</feature>
<dbReference type="SUPFAM" id="SSF54791">
    <property type="entry name" value="Eukaryotic type KH-domain (KH-domain type I)"/>
    <property type="match status" value="1"/>
</dbReference>
<reference evidence="11" key="1">
    <citation type="submission" date="2023-08" db="EMBL/GenBank/DDBJ databases">
        <authorList>
            <person name="Chen Y."/>
            <person name="Shah S."/>
            <person name="Dougan E. K."/>
            <person name="Thang M."/>
            <person name="Chan C."/>
        </authorList>
    </citation>
    <scope>NUCLEOTIDE SEQUENCE</scope>
</reference>
<evidence type="ECO:0000256" key="4">
    <source>
        <dbReference type="ARBA" id="ARBA00022737"/>
    </source>
</evidence>
<dbReference type="InterPro" id="IPR040366">
    <property type="entry name" value="Nab2/ZC3H14"/>
</dbReference>
<feature type="region of interest" description="Disordered" evidence="9">
    <location>
        <begin position="122"/>
        <end position="154"/>
    </location>
</feature>
<organism evidence="11 12">
    <name type="scientific">Effrenium voratum</name>
    <dbReference type="NCBI Taxonomy" id="2562239"/>
    <lineage>
        <taxon>Eukaryota</taxon>
        <taxon>Sar</taxon>
        <taxon>Alveolata</taxon>
        <taxon>Dinophyceae</taxon>
        <taxon>Suessiales</taxon>
        <taxon>Symbiodiniaceae</taxon>
        <taxon>Effrenium</taxon>
    </lineage>
</organism>
<dbReference type="GO" id="GO:0043488">
    <property type="term" value="P:regulation of mRNA stability"/>
    <property type="evidence" value="ECO:0007669"/>
    <property type="project" value="InterPro"/>
</dbReference>
<accession>A0AA36JJ66</accession>
<gene>
    <name evidence="11" type="ORF">EVOR1521_LOCUS28383</name>
</gene>
<dbReference type="SMART" id="SM00322">
    <property type="entry name" value="KH"/>
    <property type="match status" value="1"/>
</dbReference>
<comment type="caution">
    <text evidence="11">The sequence shown here is derived from an EMBL/GenBank/DDBJ whole genome shotgun (WGS) entry which is preliminary data.</text>
</comment>
<dbReference type="Gene3D" id="3.30.1370.10">
    <property type="entry name" value="K Homology domain, type 1"/>
    <property type="match status" value="1"/>
</dbReference>
<comment type="similarity">
    <text evidence="2">Belongs to the ZC3H14 family.</text>
</comment>
<keyword evidence="6" id="KW-0862">Zinc</keyword>
<evidence type="ECO:0000259" key="10">
    <source>
        <dbReference type="SMART" id="SM00322"/>
    </source>
</evidence>
<feature type="compositionally biased region" description="Basic and acidic residues" evidence="9">
    <location>
        <begin position="1"/>
        <end position="13"/>
    </location>
</feature>
<name>A0AA36JJ66_9DINO</name>
<keyword evidence="5" id="KW-0863">Zinc-finger</keyword>
<dbReference type="Gene3D" id="4.10.1000.40">
    <property type="match status" value="2"/>
</dbReference>
<dbReference type="InterPro" id="IPR036612">
    <property type="entry name" value="KH_dom_type_1_sf"/>
</dbReference>
<dbReference type="InterPro" id="IPR004088">
    <property type="entry name" value="KH_dom_type_1"/>
</dbReference>
<evidence type="ECO:0000256" key="8">
    <source>
        <dbReference type="PROSITE-ProRule" id="PRU00117"/>
    </source>
</evidence>
<dbReference type="GO" id="GO:0005737">
    <property type="term" value="C:cytoplasm"/>
    <property type="evidence" value="ECO:0007669"/>
    <property type="project" value="TreeGrafter"/>
</dbReference>
<dbReference type="Gene3D" id="3.30.40.10">
    <property type="entry name" value="Zinc/RING finger domain, C3HC4 (zinc finger)"/>
    <property type="match status" value="1"/>
</dbReference>
<dbReference type="Pfam" id="PF13920">
    <property type="entry name" value="zf-C3HC4_3"/>
    <property type="match status" value="1"/>
</dbReference>
<dbReference type="PANTHER" id="PTHR14738:SF29">
    <property type="entry name" value="ZINC FINGER CCCH DOMAIN-CONTAINING PROTEIN 14"/>
    <property type="match status" value="1"/>
</dbReference>
<keyword evidence="8" id="KW-0694">RNA-binding</keyword>
<dbReference type="PROSITE" id="PS50084">
    <property type="entry name" value="KH_TYPE_1"/>
    <property type="match status" value="1"/>
</dbReference>
<protein>
    <recommendedName>
        <fullName evidence="10">K Homology domain-containing protein</fullName>
    </recommendedName>
</protein>
<dbReference type="Proteomes" id="UP001178507">
    <property type="component" value="Unassembled WGS sequence"/>
</dbReference>
<dbReference type="InterPro" id="IPR013083">
    <property type="entry name" value="Znf_RING/FYVE/PHD"/>
</dbReference>
<keyword evidence="3" id="KW-0479">Metal-binding</keyword>
<dbReference type="Gene3D" id="3.40.50.1010">
    <property type="entry name" value="5'-nuclease"/>
    <property type="match status" value="1"/>
</dbReference>
<dbReference type="SUPFAM" id="SSF57184">
    <property type="entry name" value="Growth factor receptor domain"/>
    <property type="match status" value="1"/>
</dbReference>
<evidence type="ECO:0000313" key="11">
    <source>
        <dbReference type="EMBL" id="CAJ1406410.1"/>
    </source>
</evidence>
<proteinExistence type="inferred from homology"/>
<evidence type="ECO:0000256" key="1">
    <source>
        <dbReference type="ARBA" id="ARBA00004123"/>
    </source>
</evidence>
<feature type="compositionally biased region" description="Low complexity" evidence="9">
    <location>
        <begin position="314"/>
        <end position="333"/>
    </location>
</feature>
<dbReference type="CDD" id="cd00105">
    <property type="entry name" value="KH-I"/>
    <property type="match status" value="1"/>
</dbReference>
<evidence type="ECO:0000256" key="5">
    <source>
        <dbReference type="ARBA" id="ARBA00022771"/>
    </source>
</evidence>
<keyword evidence="12" id="KW-1185">Reference proteome</keyword>
<dbReference type="GO" id="GO:0008143">
    <property type="term" value="F:poly(A) binding"/>
    <property type="evidence" value="ECO:0007669"/>
    <property type="project" value="InterPro"/>
</dbReference>
<feature type="compositionally biased region" description="Low complexity" evidence="9">
    <location>
        <begin position="187"/>
        <end position="197"/>
    </location>
</feature>